<protein>
    <recommendedName>
        <fullName evidence="6">UPAR/Ly6 domain-containing protein</fullName>
    </recommendedName>
</protein>
<keyword evidence="5" id="KW-1185">Reference proteome</keyword>
<dbReference type="Gene3D" id="2.10.60.10">
    <property type="entry name" value="CD59"/>
    <property type="match status" value="1"/>
</dbReference>
<keyword evidence="2" id="KW-1015">Disulfide bond</keyword>
<evidence type="ECO:0000313" key="5">
    <source>
        <dbReference type="Proteomes" id="UP000225706"/>
    </source>
</evidence>
<dbReference type="EMBL" id="LSMT01000093">
    <property type="protein sequence ID" value="PFX27912.1"/>
    <property type="molecule type" value="Genomic_DNA"/>
</dbReference>
<evidence type="ECO:0008006" key="6">
    <source>
        <dbReference type="Google" id="ProtNLM"/>
    </source>
</evidence>
<comment type="caution">
    <text evidence="4">The sequence shown here is derived from an EMBL/GenBank/DDBJ whole genome shotgun (WGS) entry which is preliminary data.</text>
</comment>
<dbReference type="AlphaFoldDB" id="A0A2B4SHF9"/>
<reference evidence="5" key="1">
    <citation type="journal article" date="2017" name="bioRxiv">
        <title>Comparative analysis of the genomes of Stylophora pistillata and Acropora digitifera provides evidence for extensive differences between species of corals.</title>
        <authorList>
            <person name="Voolstra C.R."/>
            <person name="Li Y."/>
            <person name="Liew Y.J."/>
            <person name="Baumgarten S."/>
            <person name="Zoccola D."/>
            <person name="Flot J.-F."/>
            <person name="Tambutte S."/>
            <person name="Allemand D."/>
            <person name="Aranda M."/>
        </authorList>
    </citation>
    <scope>NUCLEOTIDE SEQUENCE [LARGE SCALE GENOMIC DNA]</scope>
</reference>
<dbReference type="SUPFAM" id="SSF57302">
    <property type="entry name" value="Snake toxin-like"/>
    <property type="match status" value="1"/>
</dbReference>
<organism evidence="4 5">
    <name type="scientific">Stylophora pistillata</name>
    <name type="common">Smooth cauliflower coral</name>
    <dbReference type="NCBI Taxonomy" id="50429"/>
    <lineage>
        <taxon>Eukaryota</taxon>
        <taxon>Metazoa</taxon>
        <taxon>Cnidaria</taxon>
        <taxon>Anthozoa</taxon>
        <taxon>Hexacorallia</taxon>
        <taxon>Scleractinia</taxon>
        <taxon>Astrocoeniina</taxon>
        <taxon>Pocilloporidae</taxon>
        <taxon>Stylophora</taxon>
    </lineage>
</organism>
<evidence type="ECO:0000313" key="4">
    <source>
        <dbReference type="EMBL" id="PFX27912.1"/>
    </source>
</evidence>
<gene>
    <name evidence="4" type="ORF">AWC38_SpisGene7363</name>
</gene>
<sequence length="135" mass="15122">MERPLIYTLFFISLLGTGLSLMCHTCYSQKSGADCTRNVTPRNCSGILDVCMSVRRTATLTNGNTVHEFAKSCFMDGLCTHFFCEQKHDHEKKVVCHLDCCTTSLCNTRPLPTIKGSTRRTIKSKARNPLQPESN</sequence>
<evidence type="ECO:0000256" key="2">
    <source>
        <dbReference type="ARBA" id="ARBA00023157"/>
    </source>
</evidence>
<proteinExistence type="predicted"/>
<feature type="signal peptide" evidence="3">
    <location>
        <begin position="1"/>
        <end position="20"/>
    </location>
</feature>
<dbReference type="PANTHER" id="PTHR10036">
    <property type="entry name" value="CD59 GLYCOPROTEIN"/>
    <property type="match status" value="1"/>
</dbReference>
<name>A0A2B4SHF9_STYPI</name>
<evidence type="ECO:0000256" key="1">
    <source>
        <dbReference type="ARBA" id="ARBA00022729"/>
    </source>
</evidence>
<dbReference type="Proteomes" id="UP000225706">
    <property type="component" value="Unassembled WGS sequence"/>
</dbReference>
<dbReference type="PANTHER" id="PTHR10036:SF3">
    <property type="entry name" value="PROTEIN SLEEPLESS-RELATED"/>
    <property type="match status" value="1"/>
</dbReference>
<keyword evidence="1 3" id="KW-0732">Signal</keyword>
<accession>A0A2B4SHF9</accession>
<evidence type="ECO:0000256" key="3">
    <source>
        <dbReference type="SAM" id="SignalP"/>
    </source>
</evidence>
<dbReference type="CDD" id="cd00117">
    <property type="entry name" value="TFP"/>
    <property type="match status" value="1"/>
</dbReference>
<dbReference type="InterPro" id="IPR045860">
    <property type="entry name" value="Snake_toxin-like_sf"/>
</dbReference>
<feature type="chain" id="PRO_5013264901" description="UPAR/Ly6 domain-containing protein" evidence="3">
    <location>
        <begin position="21"/>
        <end position="135"/>
    </location>
</feature>